<evidence type="ECO:0000313" key="3">
    <source>
        <dbReference type="EMBL" id="KAB8058695.1"/>
    </source>
</evidence>
<evidence type="ECO:0000256" key="2">
    <source>
        <dbReference type="SAM" id="SignalP"/>
    </source>
</evidence>
<dbReference type="RefSeq" id="WP_152285161.1">
    <property type="nucleotide sequence ID" value="NZ_WFLI01000058.1"/>
</dbReference>
<name>A0A6I1HJN5_9BURK</name>
<keyword evidence="1" id="KW-0812">Transmembrane</keyword>
<feature type="transmembrane region" description="Helical" evidence="1">
    <location>
        <begin position="260"/>
        <end position="276"/>
    </location>
</feature>
<accession>A0A6I1HJN5</accession>
<keyword evidence="2" id="KW-0732">Signal</keyword>
<reference evidence="3 4" key="1">
    <citation type="submission" date="2019-10" db="EMBL/GenBank/DDBJ databases">
        <title>Three novel species isolated from a subtropical stream in China.</title>
        <authorList>
            <person name="Lu H."/>
        </authorList>
    </citation>
    <scope>NUCLEOTIDE SEQUENCE [LARGE SCALE GENOMIC DNA]</scope>
    <source>
        <strain evidence="3 4">FT13W</strain>
    </source>
</reference>
<keyword evidence="1" id="KW-1133">Transmembrane helix</keyword>
<dbReference type="Proteomes" id="UP000468717">
    <property type="component" value="Unassembled WGS sequence"/>
</dbReference>
<organism evidence="3 4">
    <name type="scientific">Janthinobacterium violaceinigrum</name>
    <dbReference type="NCBI Taxonomy" id="2654252"/>
    <lineage>
        <taxon>Bacteria</taxon>
        <taxon>Pseudomonadati</taxon>
        <taxon>Pseudomonadota</taxon>
        <taxon>Betaproteobacteria</taxon>
        <taxon>Burkholderiales</taxon>
        <taxon>Oxalobacteraceae</taxon>
        <taxon>Janthinobacterium</taxon>
    </lineage>
</organism>
<keyword evidence="4" id="KW-1185">Reference proteome</keyword>
<feature type="transmembrane region" description="Helical" evidence="1">
    <location>
        <begin position="354"/>
        <end position="372"/>
    </location>
</feature>
<feature type="signal peptide" evidence="2">
    <location>
        <begin position="1"/>
        <end position="27"/>
    </location>
</feature>
<comment type="caution">
    <text evidence="3">The sequence shown here is derived from an EMBL/GenBank/DDBJ whole genome shotgun (WGS) entry which is preliminary data.</text>
</comment>
<evidence type="ECO:0000313" key="4">
    <source>
        <dbReference type="Proteomes" id="UP000468717"/>
    </source>
</evidence>
<dbReference type="EMBL" id="WFLI01000058">
    <property type="protein sequence ID" value="KAB8058695.1"/>
    <property type="molecule type" value="Genomic_DNA"/>
</dbReference>
<feature type="chain" id="PRO_5026008405" evidence="2">
    <location>
        <begin position="28"/>
        <end position="476"/>
    </location>
</feature>
<evidence type="ECO:0000256" key="1">
    <source>
        <dbReference type="SAM" id="Phobius"/>
    </source>
</evidence>
<keyword evidence="1" id="KW-0472">Membrane</keyword>
<protein>
    <submittedName>
        <fullName evidence="3">Uncharacterized protein</fullName>
    </submittedName>
</protein>
<dbReference type="AlphaFoldDB" id="A0A6I1HJN5"/>
<feature type="transmembrane region" description="Helical" evidence="1">
    <location>
        <begin position="199"/>
        <end position="223"/>
    </location>
</feature>
<sequence>MNAVKKTLLRGTLIPAALLLAAAPAVAAGEAGQDICSARFRGMPQQQVDAMRQPVQEAIETLDNARIELPSPSLPSGNINYLSIKPSFAEQTDKVCVIGYFELWRNNSYSTLPLLVDHVAVVDSPDPHDAARTVATTRIYFRTPRIEEFSNADDLKGSWNFWNRHQPLRLKIAAFDYEDGQRGHVHFGREMKLTISGKAASMVAAMLFAAGCYLLAAAAIPALGGNGAQPPLPWRQRWRHLLPWYITGSGGHASLSQMQMLLFTLIVATLLFYQWLRTGLLQELSTDLLYLIGISTAGTAGSQITTSIKKELEPQLYAYAQQLGWFTAPLAGAHAQASAAELLQTDKRFDIYKFQMLVFTVVIAAYVIASGADALGNIQISATLLTLMGMSQGAYVGGHAASDQLSPLEDQLTGMRDLQQRYQASTDMRVSEELRRRFQLAAAQAGVMFSRIFPRTLPDYMLDMPLDAASPAKAPD</sequence>
<gene>
    <name evidence="3" type="ORF">GCN75_27375</name>
</gene>
<proteinExistence type="predicted"/>